<evidence type="ECO:0000259" key="6">
    <source>
        <dbReference type="Pfam" id="PF01642"/>
    </source>
</evidence>
<feature type="domain" description="Methylmalonyl-CoA mutase alpha/beta chain catalytic" evidence="6">
    <location>
        <begin position="157"/>
        <end position="392"/>
    </location>
</feature>
<comment type="cofactor">
    <cofactor evidence="1">
        <name>adenosylcob(III)alamin</name>
        <dbReference type="ChEBI" id="CHEBI:18408"/>
    </cofactor>
</comment>
<accession>A0A1I5UZ17</accession>
<dbReference type="AlphaFoldDB" id="A0A1I5UZ17"/>
<dbReference type="RefSeq" id="WP_093534041.1">
    <property type="nucleotide sequence ID" value="NZ_FOXU01000001.1"/>
</dbReference>
<dbReference type="SUPFAM" id="SSF52242">
    <property type="entry name" value="Cobalamin (vitamin B12)-binding domain"/>
    <property type="match status" value="1"/>
</dbReference>
<dbReference type="Pfam" id="PF01642">
    <property type="entry name" value="MM_CoA_mutase"/>
    <property type="match status" value="1"/>
</dbReference>
<keyword evidence="3" id="KW-0846">Cobalamin</keyword>
<dbReference type="STRING" id="126156.SAMN05421670_0600"/>
<dbReference type="GO" id="GO:0004494">
    <property type="term" value="F:methylmalonyl-CoA mutase activity"/>
    <property type="evidence" value="ECO:0007669"/>
    <property type="project" value="UniProtKB-EC"/>
</dbReference>
<dbReference type="Proteomes" id="UP000198734">
    <property type="component" value="Unassembled WGS sequence"/>
</dbReference>
<name>A0A1I5UZ17_9BACI</name>
<keyword evidence="4" id="KW-0413">Isomerase</keyword>
<dbReference type="InterPro" id="IPR036724">
    <property type="entry name" value="Cobalamin-bd_sf"/>
</dbReference>
<evidence type="ECO:0000256" key="1">
    <source>
        <dbReference type="ARBA" id="ARBA00001922"/>
    </source>
</evidence>
<dbReference type="SUPFAM" id="SSF51703">
    <property type="entry name" value="Cobalamin (vitamin B12)-dependent enzymes"/>
    <property type="match status" value="1"/>
</dbReference>
<comment type="similarity">
    <text evidence="2">Belongs to the methylmalonyl-CoA mutase family.</text>
</comment>
<gene>
    <name evidence="7" type="ORF">SAMN05421670_0600</name>
</gene>
<protein>
    <submittedName>
        <fullName evidence="7">Heterodimeric methylmalonyl-CoA mutase small subunit</fullName>
    </submittedName>
</protein>
<organism evidence="7 8">
    <name type="scientific">Psychrobacillus psychrotolerans</name>
    <dbReference type="NCBI Taxonomy" id="126156"/>
    <lineage>
        <taxon>Bacteria</taxon>
        <taxon>Bacillati</taxon>
        <taxon>Bacillota</taxon>
        <taxon>Bacilli</taxon>
        <taxon>Bacillales</taxon>
        <taxon>Bacillaceae</taxon>
        <taxon>Psychrobacillus</taxon>
    </lineage>
</organism>
<evidence type="ECO:0000256" key="5">
    <source>
        <dbReference type="ARBA" id="ARBA00023285"/>
    </source>
</evidence>
<evidence type="ECO:0000313" key="7">
    <source>
        <dbReference type="EMBL" id="SFQ00481.1"/>
    </source>
</evidence>
<dbReference type="InterPro" id="IPR006099">
    <property type="entry name" value="MeMalonylCoA_mutase_a/b_cat"/>
</dbReference>
<dbReference type="EMBL" id="FOXU01000001">
    <property type="protein sequence ID" value="SFQ00481.1"/>
    <property type="molecule type" value="Genomic_DNA"/>
</dbReference>
<dbReference type="PANTHER" id="PTHR48101:SF1">
    <property type="entry name" value="METHYLMALONYL-COA MUTASE, LARGE SUBUNIT"/>
    <property type="match status" value="1"/>
</dbReference>
<sequence>MTIQDMKQTEFKEATLSEWEQVAVKSLKGKSLESLSTKTLEEIILKPLYSLADMENMSIQQTNSIRSAKQTADWLIAQQATGNTSEEILIDLQDSLAKGNNIIHYKLEAHHQWTKSQLEELSALVELHPVLLDISHDPTFIHSFKTIKGAVKGSRDTDMPHTRTVYLDGTAIHQAGGDAVSELVSVLLQADYMTQKNSIEKIAEKAFAQFSVDTNFFMEIAKIRSFRVLWKAFGEAHGQENINAIPVHAETSLRSFSALDATVNILRAANSTLAAVLGGADSVTSFPHDILTSANPTSKRIARNMQLVLKEETHIQRVMDASGGSYYIETLTKQLVEKAWALFLELIKEKSFELATVKLQERAESKWEEQLEALATRKKSLIGTNVYANPDDSLIFKLNDTGYKRLAEPFEQLRQAFLSNPLKTAIFPYGLLKEYKARMDFVSGYLTSIGLKSIVAPENLKPFEMQKWIDENEIDYGVFVGNDEQSAGLVPAILNENISIPLDVAGQFEEYVDWLEAGLNGRIFAGQSLFEKGFELLALAKKEDSNDHA</sequence>
<keyword evidence="5" id="KW-0170">Cobalt</keyword>
<evidence type="ECO:0000313" key="8">
    <source>
        <dbReference type="Proteomes" id="UP000198734"/>
    </source>
</evidence>
<keyword evidence="8" id="KW-1185">Reference proteome</keyword>
<dbReference type="GO" id="GO:0031419">
    <property type="term" value="F:cobalamin binding"/>
    <property type="evidence" value="ECO:0007669"/>
    <property type="project" value="UniProtKB-KW"/>
</dbReference>
<dbReference type="Gene3D" id="3.20.20.240">
    <property type="entry name" value="Methylmalonyl-CoA mutase"/>
    <property type="match status" value="2"/>
</dbReference>
<proteinExistence type="inferred from homology"/>
<dbReference type="GO" id="GO:0046872">
    <property type="term" value="F:metal ion binding"/>
    <property type="evidence" value="ECO:0007669"/>
    <property type="project" value="InterPro"/>
</dbReference>
<evidence type="ECO:0000256" key="3">
    <source>
        <dbReference type="ARBA" id="ARBA00022628"/>
    </source>
</evidence>
<dbReference type="GO" id="GO:0005737">
    <property type="term" value="C:cytoplasm"/>
    <property type="evidence" value="ECO:0007669"/>
    <property type="project" value="TreeGrafter"/>
</dbReference>
<evidence type="ECO:0000256" key="4">
    <source>
        <dbReference type="ARBA" id="ARBA00023235"/>
    </source>
</evidence>
<evidence type="ECO:0000256" key="2">
    <source>
        <dbReference type="ARBA" id="ARBA00008465"/>
    </source>
</evidence>
<dbReference type="PANTHER" id="PTHR48101">
    <property type="entry name" value="METHYLMALONYL-COA MUTASE, MITOCHONDRIAL-RELATED"/>
    <property type="match status" value="1"/>
</dbReference>
<reference evidence="8" key="1">
    <citation type="submission" date="2016-10" db="EMBL/GenBank/DDBJ databases">
        <authorList>
            <person name="Varghese N."/>
            <person name="Submissions S."/>
        </authorList>
    </citation>
    <scope>NUCLEOTIDE SEQUENCE [LARGE SCALE GENOMIC DNA]</scope>
    <source>
        <strain evidence="8">DSM 11706</strain>
    </source>
</reference>
<dbReference type="GO" id="GO:0019678">
    <property type="term" value="P:propionate metabolic process, methylmalonyl pathway"/>
    <property type="evidence" value="ECO:0007669"/>
    <property type="project" value="TreeGrafter"/>
</dbReference>
<dbReference type="Gene3D" id="3.40.50.280">
    <property type="entry name" value="Cobalamin-binding domain"/>
    <property type="match status" value="1"/>
</dbReference>
<dbReference type="OrthoDB" id="9762378at2"/>
<dbReference type="InterPro" id="IPR016176">
    <property type="entry name" value="Cbl-dep_enz_cat"/>
</dbReference>